<organism evidence="4 5">
    <name type="scientific">Desulfoferula mesophila</name>
    <dbReference type="NCBI Taxonomy" id="3058419"/>
    <lineage>
        <taxon>Bacteria</taxon>
        <taxon>Pseudomonadati</taxon>
        <taxon>Thermodesulfobacteriota</taxon>
        <taxon>Desulfarculia</taxon>
        <taxon>Desulfarculales</taxon>
        <taxon>Desulfarculaceae</taxon>
        <taxon>Desulfoferula</taxon>
    </lineage>
</organism>
<dbReference type="InterPro" id="IPR050595">
    <property type="entry name" value="Bact_response_regulator"/>
</dbReference>
<dbReference type="KEGG" id="dmp:FAK_23900"/>
<feature type="domain" description="Response regulatory" evidence="3">
    <location>
        <begin position="33"/>
        <end position="145"/>
    </location>
</feature>
<dbReference type="Gene3D" id="3.40.50.2300">
    <property type="match status" value="1"/>
</dbReference>
<gene>
    <name evidence="4" type="ORF">FAK_23900</name>
</gene>
<dbReference type="InterPro" id="IPR035965">
    <property type="entry name" value="PAS-like_dom_sf"/>
</dbReference>
<feature type="region of interest" description="Disordered" evidence="2">
    <location>
        <begin position="1"/>
        <end position="21"/>
    </location>
</feature>
<dbReference type="CDD" id="cd17569">
    <property type="entry name" value="REC_HupR-like"/>
    <property type="match status" value="1"/>
</dbReference>
<dbReference type="InterPro" id="IPR011006">
    <property type="entry name" value="CheY-like_superfamily"/>
</dbReference>
<dbReference type="Gene3D" id="3.30.450.20">
    <property type="entry name" value="PAS domain"/>
    <property type="match status" value="1"/>
</dbReference>
<dbReference type="SUPFAM" id="SSF55785">
    <property type="entry name" value="PYP-like sensor domain (PAS domain)"/>
    <property type="match status" value="1"/>
</dbReference>
<accession>A0AAU9EQG1</accession>
<dbReference type="SMART" id="SM00448">
    <property type="entry name" value="REC"/>
    <property type="match status" value="1"/>
</dbReference>
<keyword evidence="1" id="KW-0597">Phosphoprotein</keyword>
<evidence type="ECO:0000313" key="4">
    <source>
        <dbReference type="EMBL" id="BEQ15324.1"/>
    </source>
</evidence>
<keyword evidence="5" id="KW-1185">Reference proteome</keyword>
<dbReference type="InterPro" id="IPR000014">
    <property type="entry name" value="PAS"/>
</dbReference>
<dbReference type="PANTHER" id="PTHR44591">
    <property type="entry name" value="STRESS RESPONSE REGULATOR PROTEIN 1"/>
    <property type="match status" value="1"/>
</dbReference>
<evidence type="ECO:0000256" key="1">
    <source>
        <dbReference type="ARBA" id="ARBA00022553"/>
    </source>
</evidence>
<dbReference type="Pfam" id="PF13188">
    <property type="entry name" value="PAS_8"/>
    <property type="match status" value="1"/>
</dbReference>
<dbReference type="SUPFAM" id="SSF52172">
    <property type="entry name" value="CheY-like"/>
    <property type="match status" value="1"/>
</dbReference>
<dbReference type="AlphaFoldDB" id="A0AAU9EQG1"/>
<evidence type="ECO:0000313" key="5">
    <source>
        <dbReference type="Proteomes" id="UP001366166"/>
    </source>
</evidence>
<sequence>MPPDKNNSKEHAAREKSEKGQHMHFEQEIIYSKKALAVDDDAAILDILSQAARGRVDLTTASSAKEGIALLEEQGPFGVVMSDLRMPDVDGIQFLDLVRKRWPHTVRILFTGFADLQAATKAINTSQVFRLLTKPAHNKEILAALSDGLKQHRMIVADEAHLLERERQFRTALLDLPLPAMIHAEDGQLVLMNRAWREISGWATEDIPDFNAWRQKALDRDAEEVQKEFSEIYAIQGRVAHGEQTVITKQGARLVWDFSSASLGEMPDGRRAIISIASDVTQRRAMEESLSRAGQVFDNATNGILVTDYDGSSWT</sequence>
<dbReference type="InterPro" id="IPR001789">
    <property type="entry name" value="Sig_transdc_resp-reg_receiver"/>
</dbReference>
<evidence type="ECO:0000259" key="3">
    <source>
        <dbReference type="SMART" id="SM00448"/>
    </source>
</evidence>
<protein>
    <recommendedName>
        <fullName evidence="3">Response regulatory domain-containing protein</fullName>
    </recommendedName>
</protein>
<proteinExistence type="predicted"/>
<dbReference type="Proteomes" id="UP001366166">
    <property type="component" value="Chromosome"/>
</dbReference>
<dbReference type="Pfam" id="PF00072">
    <property type="entry name" value="Response_reg"/>
    <property type="match status" value="1"/>
</dbReference>
<dbReference type="GO" id="GO:0000160">
    <property type="term" value="P:phosphorelay signal transduction system"/>
    <property type="evidence" value="ECO:0007669"/>
    <property type="project" value="InterPro"/>
</dbReference>
<evidence type="ECO:0000256" key="2">
    <source>
        <dbReference type="SAM" id="MobiDB-lite"/>
    </source>
</evidence>
<name>A0AAU9EQG1_9BACT</name>
<dbReference type="EMBL" id="AP028679">
    <property type="protein sequence ID" value="BEQ15324.1"/>
    <property type="molecule type" value="Genomic_DNA"/>
</dbReference>
<dbReference type="PANTHER" id="PTHR44591:SF3">
    <property type="entry name" value="RESPONSE REGULATORY DOMAIN-CONTAINING PROTEIN"/>
    <property type="match status" value="1"/>
</dbReference>
<dbReference type="NCBIfam" id="TIGR00229">
    <property type="entry name" value="sensory_box"/>
    <property type="match status" value="1"/>
</dbReference>
<reference evidence="5" key="1">
    <citation type="journal article" date="2023" name="Arch. Microbiol.">
        <title>Desulfoferula mesophilus gen. nov. sp. nov., a mesophilic sulfate-reducing bacterium isolated from a brackish lake sediment.</title>
        <authorList>
            <person name="Watanabe T."/>
            <person name="Yabe T."/>
            <person name="Tsuji J.M."/>
            <person name="Fukui M."/>
        </authorList>
    </citation>
    <scope>NUCLEOTIDE SEQUENCE [LARGE SCALE GENOMIC DNA]</scope>
    <source>
        <strain evidence="5">12FAK</strain>
    </source>
</reference>